<accession>A0AA41XG28</accession>
<organism evidence="1 2">
    <name type="scientific">Herbiconiux oxytropis</name>
    <dbReference type="NCBI Taxonomy" id="2970915"/>
    <lineage>
        <taxon>Bacteria</taxon>
        <taxon>Bacillati</taxon>
        <taxon>Actinomycetota</taxon>
        <taxon>Actinomycetes</taxon>
        <taxon>Micrococcales</taxon>
        <taxon>Microbacteriaceae</taxon>
        <taxon>Herbiconiux</taxon>
    </lineage>
</organism>
<dbReference type="RefSeq" id="WP_259525511.1">
    <property type="nucleotide sequence ID" value="NZ_JANLCK010000002.1"/>
</dbReference>
<sequence length="158" mass="16562">MLLGAAMITVGLSGCLGSGPQPLAADEVRDAFRRAAESYGTFASHYSTRETLRIALDFGLAPTLSIEGLTVAELDRYPLRSGQPMLYRTEPDALAIHVIAYGYAQLQGFGGSSDAYAHACATLTATPGSTEVSIEKVDCPEPVQTGIASHTGTAVDPR</sequence>
<dbReference type="AlphaFoldDB" id="A0AA41XG28"/>
<protein>
    <submittedName>
        <fullName evidence="1">Uncharacterized protein</fullName>
    </submittedName>
</protein>
<keyword evidence="2" id="KW-1185">Reference proteome</keyword>
<reference evidence="1" key="1">
    <citation type="submission" date="2022-08" db="EMBL/GenBank/DDBJ databases">
        <authorList>
            <person name="Deng Y."/>
            <person name="Han X.-F."/>
            <person name="Zhang Y.-Q."/>
        </authorList>
    </citation>
    <scope>NUCLEOTIDE SEQUENCE</scope>
    <source>
        <strain evidence="1">CPCC 203407</strain>
    </source>
</reference>
<dbReference type="Proteomes" id="UP001165587">
    <property type="component" value="Unassembled WGS sequence"/>
</dbReference>
<evidence type="ECO:0000313" key="1">
    <source>
        <dbReference type="EMBL" id="MCS5725035.1"/>
    </source>
</evidence>
<dbReference type="EMBL" id="JANLCK010000002">
    <property type="protein sequence ID" value="MCS5725035.1"/>
    <property type="molecule type" value="Genomic_DNA"/>
</dbReference>
<name>A0AA41XG28_9MICO</name>
<comment type="caution">
    <text evidence="1">The sequence shown here is derived from an EMBL/GenBank/DDBJ whole genome shotgun (WGS) entry which is preliminary data.</text>
</comment>
<gene>
    <name evidence="1" type="ORF">N1028_03915</name>
</gene>
<proteinExistence type="predicted"/>
<evidence type="ECO:0000313" key="2">
    <source>
        <dbReference type="Proteomes" id="UP001165587"/>
    </source>
</evidence>